<evidence type="ECO:0000256" key="6">
    <source>
        <dbReference type="SAM" id="MobiDB-lite"/>
    </source>
</evidence>
<accession>A0A5C6FDP3</accession>
<dbReference type="Proteomes" id="UP000318288">
    <property type="component" value="Unassembled WGS sequence"/>
</dbReference>
<dbReference type="SUPFAM" id="SSF56954">
    <property type="entry name" value="Outer membrane efflux proteins (OEP)"/>
    <property type="match status" value="1"/>
</dbReference>
<dbReference type="GO" id="GO:0015562">
    <property type="term" value="F:efflux transmembrane transporter activity"/>
    <property type="evidence" value="ECO:0007669"/>
    <property type="project" value="InterPro"/>
</dbReference>
<keyword evidence="5" id="KW-0998">Cell outer membrane</keyword>
<comment type="subcellular location">
    <subcellularLocation>
        <location evidence="1">Cell outer membrane</location>
    </subcellularLocation>
</comment>
<evidence type="ECO:0000256" key="4">
    <source>
        <dbReference type="ARBA" id="ARBA00023136"/>
    </source>
</evidence>
<dbReference type="EMBL" id="SJPW01000001">
    <property type="protein sequence ID" value="TWU59916.1"/>
    <property type="molecule type" value="Genomic_DNA"/>
</dbReference>
<evidence type="ECO:0000313" key="8">
    <source>
        <dbReference type="Proteomes" id="UP000318288"/>
    </source>
</evidence>
<feature type="region of interest" description="Disordered" evidence="6">
    <location>
        <begin position="127"/>
        <end position="148"/>
    </location>
</feature>
<dbReference type="Gene3D" id="1.20.1600.10">
    <property type="entry name" value="Outer membrane efflux proteins (OEP)"/>
    <property type="match status" value="1"/>
</dbReference>
<name>A0A5C6FDP3_9BACT</name>
<keyword evidence="3" id="KW-0812">Transmembrane</keyword>
<keyword evidence="4" id="KW-0472">Membrane</keyword>
<evidence type="ECO:0000256" key="2">
    <source>
        <dbReference type="ARBA" id="ARBA00022452"/>
    </source>
</evidence>
<evidence type="ECO:0000256" key="5">
    <source>
        <dbReference type="ARBA" id="ARBA00023237"/>
    </source>
</evidence>
<dbReference type="GO" id="GO:1990281">
    <property type="term" value="C:efflux pump complex"/>
    <property type="evidence" value="ECO:0007669"/>
    <property type="project" value="TreeGrafter"/>
</dbReference>
<dbReference type="GO" id="GO:0015288">
    <property type="term" value="F:porin activity"/>
    <property type="evidence" value="ECO:0007669"/>
    <property type="project" value="TreeGrafter"/>
</dbReference>
<dbReference type="InterPro" id="IPR051906">
    <property type="entry name" value="TolC-like"/>
</dbReference>
<dbReference type="PANTHER" id="PTHR30026:SF23">
    <property type="entry name" value="TO APRF-PUTATIVE OUTER MEMBRANE EFFLUX PROTEIN OR SECRETED ALKALINE PHOSPHATASE-RELATED"/>
    <property type="match status" value="1"/>
</dbReference>
<keyword evidence="2" id="KW-1134">Transmembrane beta strand</keyword>
<proteinExistence type="predicted"/>
<protein>
    <submittedName>
        <fullName evidence="7">Outer membrane efflux protein</fullName>
    </submittedName>
</protein>
<gene>
    <name evidence="7" type="ORF">Poly51_01890</name>
</gene>
<organism evidence="7 8">
    <name type="scientific">Rubripirellula tenax</name>
    <dbReference type="NCBI Taxonomy" id="2528015"/>
    <lineage>
        <taxon>Bacteria</taxon>
        <taxon>Pseudomonadati</taxon>
        <taxon>Planctomycetota</taxon>
        <taxon>Planctomycetia</taxon>
        <taxon>Pirellulales</taxon>
        <taxon>Pirellulaceae</taxon>
        <taxon>Rubripirellula</taxon>
    </lineage>
</organism>
<reference evidence="7 8" key="1">
    <citation type="submission" date="2019-02" db="EMBL/GenBank/DDBJ databases">
        <title>Deep-cultivation of Planctomycetes and their phenomic and genomic characterization uncovers novel biology.</title>
        <authorList>
            <person name="Wiegand S."/>
            <person name="Jogler M."/>
            <person name="Boedeker C."/>
            <person name="Pinto D."/>
            <person name="Vollmers J."/>
            <person name="Rivas-Marin E."/>
            <person name="Kohn T."/>
            <person name="Peeters S.H."/>
            <person name="Heuer A."/>
            <person name="Rast P."/>
            <person name="Oberbeckmann S."/>
            <person name="Bunk B."/>
            <person name="Jeske O."/>
            <person name="Meyerdierks A."/>
            <person name="Storesund J.E."/>
            <person name="Kallscheuer N."/>
            <person name="Luecker S."/>
            <person name="Lage O.M."/>
            <person name="Pohl T."/>
            <person name="Merkel B.J."/>
            <person name="Hornburger P."/>
            <person name="Mueller R.-W."/>
            <person name="Bruemmer F."/>
            <person name="Labrenz M."/>
            <person name="Spormann A.M."/>
            <person name="Op Den Camp H."/>
            <person name="Overmann J."/>
            <person name="Amann R."/>
            <person name="Jetten M.S.M."/>
            <person name="Mascher T."/>
            <person name="Medema M.H."/>
            <person name="Devos D.P."/>
            <person name="Kaster A.-K."/>
            <person name="Ovreas L."/>
            <person name="Rohde M."/>
            <person name="Galperin M.Y."/>
            <person name="Jogler C."/>
        </authorList>
    </citation>
    <scope>NUCLEOTIDE SEQUENCE [LARGE SCALE GENOMIC DNA]</scope>
    <source>
        <strain evidence="7 8">Poly51</strain>
    </source>
</reference>
<dbReference type="AlphaFoldDB" id="A0A5C6FDP3"/>
<evidence type="ECO:0000313" key="7">
    <source>
        <dbReference type="EMBL" id="TWU59916.1"/>
    </source>
</evidence>
<comment type="caution">
    <text evidence="7">The sequence shown here is derived from an EMBL/GenBank/DDBJ whole genome shotgun (WGS) entry which is preliminary data.</text>
</comment>
<dbReference type="OrthoDB" id="234964at2"/>
<dbReference type="GO" id="GO:0009279">
    <property type="term" value="C:cell outer membrane"/>
    <property type="evidence" value="ECO:0007669"/>
    <property type="project" value="UniProtKB-SubCell"/>
</dbReference>
<dbReference type="PANTHER" id="PTHR30026">
    <property type="entry name" value="OUTER MEMBRANE PROTEIN TOLC"/>
    <property type="match status" value="1"/>
</dbReference>
<sequence length="608" mass="66999">MLYPGQKRTIGTRYARASIAFTCIAFAMYGDRSLAQSVEVATSGTPFQLVESDGESGSRLAWWSDEVSSPLLDRPNWVTFDLQTLLADALAHSPRIQGVSKRTSIALEKIVQQDAAFDPNVLLETRAGRTNDPVGNSLTTGGPPRLNEESFTARAGITQAGRRGTELDLSQELGLLDSNSLFFQPNNQGNARLNLSLTQPLLGRGGQVYNERLLMQARIDSRTSWQAMRGEVEQQLADVVSAYWMLYELRCHLVQAKGLFEQARAIESILTARRHFDCGEIELAKARGRVAKRSDRVLQLMADIQKQQVRLARAVGAEELVAGGAQLEMIPRAVTDFPTLEIDLAQAVIQGFENRAEVRAAALAMESAALSIQVTRTELMPELVAVMNGYLAGLNGDSAAFRSFGDQFSTGGPGFSAGLRYELPYARRAARSRHREANHRYRQRSEELREAIQLTHAEIAIALVNLNTAIAQQETKRNVLITATQEETILTARWEMMAGDGGNVGTVLESLLDSQQRRADAESDWSSTKSQYLTTLVELQRAMGTLLRYEQIDVVQQTCDNVIEFVHNSNAPFADAPPQPSLDTEPPVINASLGMSIGDMIDEQESQR</sequence>
<evidence type="ECO:0000256" key="3">
    <source>
        <dbReference type="ARBA" id="ARBA00022692"/>
    </source>
</evidence>
<evidence type="ECO:0000256" key="1">
    <source>
        <dbReference type="ARBA" id="ARBA00004442"/>
    </source>
</evidence>
<keyword evidence="8" id="KW-1185">Reference proteome</keyword>